<gene>
    <name evidence="2" type="ORF">ABS767_09965</name>
</gene>
<feature type="signal peptide" evidence="1">
    <location>
        <begin position="1"/>
        <end position="18"/>
    </location>
</feature>
<keyword evidence="3" id="KW-1185">Reference proteome</keyword>
<comment type="caution">
    <text evidence="2">The sequence shown here is derived from an EMBL/GenBank/DDBJ whole genome shotgun (WGS) entry which is preliminary data.</text>
</comment>
<protein>
    <submittedName>
        <fullName evidence="2">Uncharacterized protein</fullName>
    </submittedName>
</protein>
<dbReference type="Proteomes" id="UP001629244">
    <property type="component" value="Unassembled WGS sequence"/>
</dbReference>
<organism evidence="2 3">
    <name type="scientific">Sphingomonas plantiphila</name>
    <dbReference type="NCBI Taxonomy" id="3163295"/>
    <lineage>
        <taxon>Bacteria</taxon>
        <taxon>Pseudomonadati</taxon>
        <taxon>Pseudomonadota</taxon>
        <taxon>Alphaproteobacteria</taxon>
        <taxon>Sphingomonadales</taxon>
        <taxon>Sphingomonadaceae</taxon>
        <taxon>Sphingomonas</taxon>
    </lineage>
</organism>
<name>A0ABW8YLY1_9SPHN</name>
<reference evidence="2 3" key="1">
    <citation type="submission" date="2024-06" db="EMBL/GenBank/DDBJ databases">
        <authorList>
            <person name="Kaempfer P."/>
            <person name="Viver T."/>
        </authorList>
    </citation>
    <scope>NUCLEOTIDE SEQUENCE [LARGE SCALE GENOMIC DNA]</scope>
    <source>
        <strain evidence="2 3">ST-64</strain>
    </source>
</reference>
<proteinExistence type="predicted"/>
<accession>A0ABW8YLY1</accession>
<dbReference type="RefSeq" id="WP_408078201.1">
    <property type="nucleotide sequence ID" value="NZ_JBELQC010000001.1"/>
</dbReference>
<dbReference type="EMBL" id="JBELQC010000001">
    <property type="protein sequence ID" value="MFL9841289.1"/>
    <property type="molecule type" value="Genomic_DNA"/>
</dbReference>
<sequence length="215" mass="22541">MNAALFAMSIALATAAPAASQSEFKIGPVALTATLPTGYCLPEGDDATAAQMVASADNVNATLLTVNSCTKSEAWKDYYLVKVPVQLIPVTITNAELQAQVGPALEQAIDSDQINKKASERTTETLGTEVQVKGQIKGYGKDETCLYIGGIMDAAVPKTGLKYTLAVTGCMTVVGGKMLTIYRYSPGKSEADILRLRSATRAFAQGIRVKAAGGK</sequence>
<evidence type="ECO:0000256" key="1">
    <source>
        <dbReference type="SAM" id="SignalP"/>
    </source>
</evidence>
<evidence type="ECO:0000313" key="2">
    <source>
        <dbReference type="EMBL" id="MFL9841289.1"/>
    </source>
</evidence>
<feature type="chain" id="PRO_5045145321" evidence="1">
    <location>
        <begin position="19"/>
        <end position="215"/>
    </location>
</feature>
<evidence type="ECO:0000313" key="3">
    <source>
        <dbReference type="Proteomes" id="UP001629244"/>
    </source>
</evidence>
<keyword evidence="1" id="KW-0732">Signal</keyword>